<dbReference type="InterPro" id="IPR002477">
    <property type="entry name" value="Peptidoglycan-bd-like"/>
</dbReference>
<dbReference type="EMBL" id="QTTT01000001">
    <property type="protein sequence ID" value="REE95248.1"/>
    <property type="molecule type" value="Genomic_DNA"/>
</dbReference>
<comment type="caution">
    <text evidence="4">The sequence shown here is derived from an EMBL/GenBank/DDBJ whole genome shotgun (WGS) entry which is preliminary data.</text>
</comment>
<feature type="signal peptide" evidence="2">
    <location>
        <begin position="1"/>
        <end position="29"/>
    </location>
</feature>
<feature type="region of interest" description="Disordered" evidence="1">
    <location>
        <begin position="189"/>
        <end position="220"/>
    </location>
</feature>
<keyword evidence="2" id="KW-0732">Signal</keyword>
<keyword evidence="5" id="KW-1185">Reference proteome</keyword>
<dbReference type="RefSeq" id="WP_116021077.1">
    <property type="nucleotide sequence ID" value="NZ_QTTT01000001.1"/>
</dbReference>
<dbReference type="Gene3D" id="1.10.101.10">
    <property type="entry name" value="PGBD-like superfamily/PGBD"/>
    <property type="match status" value="1"/>
</dbReference>
<protein>
    <submittedName>
        <fullName evidence="4">Putative peptidoglycan binding protein</fullName>
    </submittedName>
</protein>
<organism evidence="4 5">
    <name type="scientific">Thermomonospora umbrina</name>
    <dbReference type="NCBI Taxonomy" id="111806"/>
    <lineage>
        <taxon>Bacteria</taxon>
        <taxon>Bacillati</taxon>
        <taxon>Actinomycetota</taxon>
        <taxon>Actinomycetes</taxon>
        <taxon>Streptosporangiales</taxon>
        <taxon>Thermomonosporaceae</taxon>
        <taxon>Thermomonospora</taxon>
    </lineage>
</organism>
<sequence>MTLRRTAVLSSAIATAVAALSATAQPAQARAADFASTARTAVAEALPGHTPRENLKTMRPSPLKKSLEFRWETATFTGRGRVIVLARGVGAVREATRAQLTPGARVIATTGLRRPGAGTRRALVTSTADVWGPGLTELSWSERRGVTYRISVRGPVTQPELVRLAQALPRDRNTVSKAVRALVAKAAPPVRPADLDRPGPGGASAQGTGNKIVDGSGGQNDDLTDEATLCNGCSYWNGNWAGMWQHLMYAEGKLYYSEIDCQFGSRTASATVSWQRAEGLAADGIVGPDSRGRADNYLTMSLDGYTVTYVGAARHAEFARIAGHYYKQGAKITYGYGGGIVPGC</sequence>
<dbReference type="InterPro" id="IPR006311">
    <property type="entry name" value="TAT_signal"/>
</dbReference>
<dbReference type="Pfam" id="PF01471">
    <property type="entry name" value="PG_binding_1"/>
    <property type="match status" value="1"/>
</dbReference>
<dbReference type="Proteomes" id="UP000256661">
    <property type="component" value="Unassembled WGS sequence"/>
</dbReference>
<evidence type="ECO:0000313" key="4">
    <source>
        <dbReference type="EMBL" id="REE95248.1"/>
    </source>
</evidence>
<dbReference type="AlphaFoldDB" id="A0A3D9SH54"/>
<dbReference type="OrthoDB" id="5244994at2"/>
<proteinExistence type="predicted"/>
<feature type="chain" id="PRO_5017567197" evidence="2">
    <location>
        <begin position="30"/>
        <end position="344"/>
    </location>
</feature>
<evidence type="ECO:0000256" key="2">
    <source>
        <dbReference type="SAM" id="SignalP"/>
    </source>
</evidence>
<dbReference type="InterPro" id="IPR036366">
    <property type="entry name" value="PGBDSf"/>
</dbReference>
<reference evidence="4 5" key="1">
    <citation type="submission" date="2018-08" db="EMBL/GenBank/DDBJ databases">
        <title>Sequencing the genomes of 1000 actinobacteria strains.</title>
        <authorList>
            <person name="Klenk H.-P."/>
        </authorList>
    </citation>
    <scope>NUCLEOTIDE SEQUENCE [LARGE SCALE GENOMIC DNA]</scope>
    <source>
        <strain evidence="4 5">DSM 43927</strain>
    </source>
</reference>
<evidence type="ECO:0000313" key="5">
    <source>
        <dbReference type="Proteomes" id="UP000256661"/>
    </source>
</evidence>
<accession>A0A3D9SH54</accession>
<evidence type="ECO:0000256" key="1">
    <source>
        <dbReference type="SAM" id="MobiDB-lite"/>
    </source>
</evidence>
<feature type="domain" description="Peptidoglycan binding-like" evidence="3">
    <location>
        <begin position="254"/>
        <end position="289"/>
    </location>
</feature>
<name>A0A3D9SH54_9ACTN</name>
<dbReference type="InterPro" id="IPR036365">
    <property type="entry name" value="PGBD-like_sf"/>
</dbReference>
<dbReference type="SUPFAM" id="SSF47090">
    <property type="entry name" value="PGBD-like"/>
    <property type="match status" value="1"/>
</dbReference>
<evidence type="ECO:0000259" key="3">
    <source>
        <dbReference type="Pfam" id="PF01471"/>
    </source>
</evidence>
<dbReference type="PROSITE" id="PS51318">
    <property type="entry name" value="TAT"/>
    <property type="match status" value="1"/>
</dbReference>
<gene>
    <name evidence="4" type="ORF">DFJ69_0631</name>
</gene>